<dbReference type="RefSeq" id="YP_007674104.1">
    <property type="nucleotide sequence ID" value="NC_020848.1"/>
</dbReference>
<dbReference type="InterPro" id="IPR011704">
    <property type="entry name" value="ATPase_dyneun-rel_AAA"/>
</dbReference>
<keyword evidence="3" id="KW-1185">Reference proteome</keyword>
<dbReference type="InterPro" id="IPR003593">
    <property type="entry name" value="AAA+_ATPase"/>
</dbReference>
<dbReference type="KEGG" id="vg:15010636"/>
<sequence length="338" mass="37661">MQLKSTQLVPLVSNVLQAGLVPMIAGSPGIGKSDLIRAIAKQFNLKVIDHRLSTSDPTDLSGLPDTKGEKATFLPFDIFPTENDEVPAGYDGFLLFLDEINSAPPSVQAASYKVLLDREVGQHKLHEKCACICAGNLQTDGAIVNRLGTAMQSRLVHFEMAADADEWLSWAYGAGIDHRVTSFIAYAPEYLHKFDPAHNDKTFPCPRTWHFLSRYLDVVGDVSHTDTPALAGTIGQGPAREFLTYCEIEKELVTFDEVVKNPKGITLPTEPSTQYFLCGSIASKVDKKTLDKVVEFVERLPIEFQIVCFRDMLKRNKDLKKEKALRDWIITNSKELFD</sequence>
<dbReference type="InterPro" id="IPR027417">
    <property type="entry name" value="P-loop_NTPase"/>
</dbReference>
<evidence type="ECO:0000259" key="1">
    <source>
        <dbReference type="SMART" id="SM00382"/>
    </source>
</evidence>
<name>M4SLY4_9CAUD</name>
<dbReference type="EMBL" id="HQ634194">
    <property type="protein sequence ID" value="AGH57033.1"/>
    <property type="molecule type" value="Genomic_DNA"/>
</dbReference>
<dbReference type="SUPFAM" id="SSF52540">
    <property type="entry name" value="P-loop containing nucleoside triphosphate hydrolases"/>
    <property type="match status" value="1"/>
</dbReference>
<dbReference type="GeneID" id="15010636"/>
<dbReference type="CDD" id="cd00009">
    <property type="entry name" value="AAA"/>
    <property type="match status" value="1"/>
</dbReference>
<reference evidence="2 3" key="1">
    <citation type="submission" date="2010-11" db="EMBL/GenBank/DDBJ databases">
        <title>The Genome Sequence of Vibrio phage VBP47.</title>
        <authorList>
            <consortium name="The Broad Institute Genome Sequencing Platform"/>
            <person name="Henn M.R."/>
            <person name="Wharam S."/>
            <person name="Gilg I."/>
            <person name="Martinez Martinez J."/>
            <person name="Wilson W."/>
            <person name="Levin J."/>
            <person name="Malboeuf C."/>
            <person name="Casali M."/>
            <person name="Russ C."/>
            <person name="Lennon N."/>
            <person name="Chapman S.B."/>
            <person name="Erlich R."/>
            <person name="Young S.K."/>
            <person name="Yandava C."/>
            <person name="Zeng Q."/>
            <person name="Fitzgerald M.F."/>
            <person name="Alvarado L."/>
            <person name="Anderson S."/>
            <person name="Berlin A."/>
            <person name="Chen Z."/>
            <person name="Freedman E."/>
            <person name="Gellesch M."/>
            <person name="Goldberg J."/>
            <person name="Green L."/>
            <person name="Griggs A."/>
            <person name="Gujja S."/>
            <person name="Heilman E."/>
            <person name="Heiman D."/>
            <person name="Hollinger A."/>
            <person name="Howarth C."/>
            <person name="Larson L."/>
            <person name="Mehta T."/>
            <person name="Neiman D."/>
            <person name="Pearson M."/>
            <person name="Roberts A."/>
            <person name="Ryan E."/>
            <person name="Saif S."/>
            <person name="Shea T."/>
            <person name="Shenoy N."/>
            <person name="Sisk P."/>
            <person name="Stolte C."/>
            <person name="Sykes S."/>
            <person name="White J."/>
            <person name="Haas B."/>
            <person name="Nusbaum C."/>
            <person name="Birren B."/>
        </authorList>
    </citation>
    <scope>NUCLEOTIDE SEQUENCE [LARGE SCALE GENOMIC DNA]</scope>
    <source>
        <strain evidence="2 3">VBP47</strain>
    </source>
</reference>
<evidence type="ECO:0000313" key="2">
    <source>
        <dbReference type="EMBL" id="AGH57033.1"/>
    </source>
</evidence>
<organism evidence="2 3">
    <name type="scientific">Vibrio phage VBP47</name>
    <dbReference type="NCBI Taxonomy" id="754073"/>
    <lineage>
        <taxon>Viruses</taxon>
        <taxon>Duplodnaviria</taxon>
        <taxon>Heunggongvirae</taxon>
        <taxon>Uroviricota</taxon>
        <taxon>Caudoviricetes</taxon>
        <taxon>Schitoviridae</taxon>
        <taxon>Fuhrmanvirinae</taxon>
        <taxon>Stoningtonvirus</taxon>
        <taxon>Stoningtonvirus VBP47</taxon>
    </lineage>
</organism>
<dbReference type="SMART" id="SM00382">
    <property type="entry name" value="AAA"/>
    <property type="match status" value="1"/>
</dbReference>
<protein>
    <submittedName>
        <fullName evidence="2">ATPase</fullName>
    </submittedName>
</protein>
<feature type="domain" description="AAA+ ATPase" evidence="1">
    <location>
        <begin position="18"/>
        <end position="157"/>
    </location>
</feature>
<dbReference type="Proteomes" id="UP000204031">
    <property type="component" value="Segment"/>
</dbReference>
<proteinExistence type="predicted"/>
<evidence type="ECO:0000313" key="3">
    <source>
        <dbReference type="Proteomes" id="UP000204031"/>
    </source>
</evidence>
<dbReference type="GO" id="GO:0016887">
    <property type="term" value="F:ATP hydrolysis activity"/>
    <property type="evidence" value="ECO:0007669"/>
    <property type="project" value="InterPro"/>
</dbReference>
<dbReference type="Gene3D" id="3.40.50.300">
    <property type="entry name" value="P-loop containing nucleotide triphosphate hydrolases"/>
    <property type="match status" value="1"/>
</dbReference>
<gene>
    <name evidence="2" type="ORF">VPNG_00009</name>
</gene>
<dbReference type="Pfam" id="PF07728">
    <property type="entry name" value="AAA_5"/>
    <property type="match status" value="1"/>
</dbReference>
<dbReference type="GO" id="GO:0005524">
    <property type="term" value="F:ATP binding"/>
    <property type="evidence" value="ECO:0007669"/>
    <property type="project" value="InterPro"/>
</dbReference>
<accession>M4SLY4</accession>
<dbReference type="OrthoDB" id="3730at10239"/>